<dbReference type="AlphaFoldDB" id="A0AAU9IDA7"/>
<organism evidence="2 3">
    <name type="scientific">Blepharisma stoltei</name>
    <dbReference type="NCBI Taxonomy" id="1481888"/>
    <lineage>
        <taxon>Eukaryota</taxon>
        <taxon>Sar</taxon>
        <taxon>Alveolata</taxon>
        <taxon>Ciliophora</taxon>
        <taxon>Postciliodesmatophora</taxon>
        <taxon>Heterotrichea</taxon>
        <taxon>Heterotrichida</taxon>
        <taxon>Blepharismidae</taxon>
        <taxon>Blepharisma</taxon>
    </lineage>
</organism>
<accession>A0AAU9IDA7</accession>
<proteinExistence type="predicted"/>
<gene>
    <name evidence="2" type="ORF">BSTOLATCC_MIC5400</name>
</gene>
<dbReference type="EMBL" id="CAJZBQ010000005">
    <property type="protein sequence ID" value="CAG9312152.1"/>
    <property type="molecule type" value="Genomic_DNA"/>
</dbReference>
<evidence type="ECO:0000313" key="2">
    <source>
        <dbReference type="EMBL" id="CAG9312152.1"/>
    </source>
</evidence>
<feature type="compositionally biased region" description="Basic and acidic residues" evidence="1">
    <location>
        <begin position="284"/>
        <end position="295"/>
    </location>
</feature>
<evidence type="ECO:0008006" key="4">
    <source>
        <dbReference type="Google" id="ProtNLM"/>
    </source>
</evidence>
<feature type="compositionally biased region" description="Polar residues" evidence="1">
    <location>
        <begin position="274"/>
        <end position="283"/>
    </location>
</feature>
<name>A0AAU9IDA7_9CILI</name>
<feature type="region of interest" description="Disordered" evidence="1">
    <location>
        <begin position="274"/>
        <end position="295"/>
    </location>
</feature>
<dbReference type="Proteomes" id="UP001162131">
    <property type="component" value="Unassembled WGS sequence"/>
</dbReference>
<evidence type="ECO:0000256" key="1">
    <source>
        <dbReference type="SAM" id="MobiDB-lite"/>
    </source>
</evidence>
<reference evidence="2" key="1">
    <citation type="submission" date="2021-09" db="EMBL/GenBank/DDBJ databases">
        <authorList>
            <consortium name="AG Swart"/>
            <person name="Singh M."/>
            <person name="Singh A."/>
            <person name="Seah K."/>
            <person name="Emmerich C."/>
        </authorList>
    </citation>
    <scope>NUCLEOTIDE SEQUENCE</scope>
    <source>
        <strain evidence="2">ATCC30299</strain>
    </source>
</reference>
<sequence>MSIESFLFTYFHCLIMGQTIINFIMENQIRLCEWTPISLPGQFGNFQWISKAEPRQSSFYLAIGAAYFGCILRLRNEESLLKYTFEAFAKYTKLSEQYIYLNPELHSRYREMVSILLNERSKLSLSWLKSYMENNDYRGAEAMEFGMRCLFATCMKFWKSEQESIVRNDEFVISDKAFYLTHFANFMKVHILLIKREEHDYFERLNGKSGPLLCLFYEDGYYSVIYHAEMIIHQDEQRSRLLNLSRFPFYHCPHFASKIDVIYGNPEIINQTGNSGIINQTESTHNDGTRETSPY</sequence>
<keyword evidence="3" id="KW-1185">Reference proteome</keyword>
<protein>
    <recommendedName>
        <fullName evidence="4">LAGLIDADG homing endonuclease</fullName>
    </recommendedName>
</protein>
<evidence type="ECO:0000313" key="3">
    <source>
        <dbReference type="Proteomes" id="UP001162131"/>
    </source>
</evidence>
<comment type="caution">
    <text evidence="2">The sequence shown here is derived from an EMBL/GenBank/DDBJ whole genome shotgun (WGS) entry which is preliminary data.</text>
</comment>